<dbReference type="PANTHER" id="PTHR12191:SF37">
    <property type="entry name" value="ZINC TRANSPORTER FOI"/>
    <property type="match status" value="1"/>
</dbReference>
<feature type="transmembrane region" description="Helical" evidence="7">
    <location>
        <begin position="5"/>
        <end position="24"/>
    </location>
</feature>
<accession>A0A922I503</accession>
<feature type="compositionally biased region" description="Basic residues" evidence="6">
    <location>
        <begin position="47"/>
        <end position="62"/>
    </location>
</feature>
<keyword evidence="5 7" id="KW-0472">Membrane</keyword>
<feature type="transmembrane region" description="Helical" evidence="7">
    <location>
        <begin position="608"/>
        <end position="633"/>
    </location>
</feature>
<dbReference type="GO" id="GO:0005385">
    <property type="term" value="F:zinc ion transmembrane transporter activity"/>
    <property type="evidence" value="ECO:0007669"/>
    <property type="project" value="TreeGrafter"/>
</dbReference>
<evidence type="ECO:0000256" key="2">
    <source>
        <dbReference type="ARBA" id="ARBA00006939"/>
    </source>
</evidence>
<reference evidence="8" key="2">
    <citation type="submission" date="2020-06" db="EMBL/GenBank/DDBJ databases">
        <authorList>
            <person name="Ji K."/>
            <person name="Li J."/>
        </authorList>
    </citation>
    <scope>NUCLEOTIDE SEQUENCE</scope>
    <source>
        <strain evidence="8">JKM2019</strain>
        <tissue evidence="8">Whole body</tissue>
    </source>
</reference>
<keyword evidence="4 7" id="KW-1133">Transmembrane helix</keyword>
<dbReference type="EMBL" id="ASGP02000002">
    <property type="protein sequence ID" value="KAH9522319.1"/>
    <property type="molecule type" value="Genomic_DNA"/>
</dbReference>
<feature type="transmembrane region" description="Helical" evidence="7">
    <location>
        <begin position="860"/>
        <end position="881"/>
    </location>
</feature>
<evidence type="ECO:0000256" key="1">
    <source>
        <dbReference type="ARBA" id="ARBA00004141"/>
    </source>
</evidence>
<dbReference type="Pfam" id="PF02535">
    <property type="entry name" value="Zip"/>
    <property type="match status" value="1"/>
</dbReference>
<feature type="transmembrane region" description="Helical" evidence="7">
    <location>
        <begin position="558"/>
        <end position="582"/>
    </location>
</feature>
<dbReference type="PANTHER" id="PTHR12191">
    <property type="entry name" value="SOLUTE CARRIER FAMILY 39"/>
    <property type="match status" value="1"/>
</dbReference>
<gene>
    <name evidence="9" type="ORF">DERF_005903</name>
    <name evidence="8" type="ORF">HUG17_3187</name>
</gene>
<dbReference type="Proteomes" id="UP000828236">
    <property type="component" value="Unassembled WGS sequence"/>
</dbReference>
<evidence type="ECO:0000256" key="7">
    <source>
        <dbReference type="SAM" id="Phobius"/>
    </source>
</evidence>
<feature type="region of interest" description="Disordered" evidence="6">
    <location>
        <begin position="639"/>
        <end position="701"/>
    </location>
</feature>
<sequence length="927" mass="105782">MDHRIWSLSTINLIIIIIILAIVWQPLLTSSIIDDSLPLSSTSAENHHHHHHSTITEKHQRHPKISNYTKAEIWMKRFNSRFQPLLKHCLQSTCQCLANLDNLATMANVRIMIEQNDHSKQINLTSNQRRRMATILLTNIIRLDRFREKWTEENSLIDDDENQDQGKMVEQHHLDSWFECRLSKESICPDSLSNHHINYYEKNRQQLLSLLMPDFLAESQRTMNKSEKSLSMFSFEFIQNLDNLLRHLNRNLISLPPITSSSNISMKLEKWFGRENIIDDLNRIHNLNNNDPGLIIETMALIIVNRLVKGERIELFESRFLRDIIDRYGIKRSTSESAIHSSFSNENLVIIDQYGLARLLNDLHIGGLINQSNHESTVTRHREHRSAPHENHHNHQVKFLMNSIENNDDPIEKNIECYEYDFYVERIRQIQHHMKHRNDAKNSSEVNLLTEKELEYLAPIFLQQILSKACERIMIDSGNDDNGVIKRKISHERLQSESSHHFNHADDKLVEKMENVNNISNAILYGNISVLIISLSSLAGILLIPILKSRAFTLTIQLLIGLAFSSMSGDALFHLIPAVLGIHSHDKHDEKNSTNPHDDHNDENHFEFLWFMVAISASIYVLFLFEVISNALAKLKEDGKKSAKESGHSHHHQQHYPHHHHHQEHHHDHHHGHFTSDATRSNNNRMKDSTLSIQSSCDSSKMPPTAMAITNMLISSNNKIEDSANTLSPSILSSSNSNTTLIVDKISTKNDDDDDDSKNDGGIICLGMTSLALIITLSDSIHNLLDGVAIGISFSNSISRGLSTSIAVFCHELPHEFGDFAVMLSTGMSVRRAATINFVSALTCFIGLYIGLLLGSSDQANRWALAICAGLFLYIALCDMLPELKEMTNSISTRQWWTSFLMKNIGIISGYCFMILVAVYEDKINFA</sequence>
<comment type="subcellular location">
    <subcellularLocation>
        <location evidence="1">Membrane</location>
        <topology evidence="1">Multi-pass membrane protein</topology>
    </subcellularLocation>
</comment>
<evidence type="ECO:0000256" key="3">
    <source>
        <dbReference type="ARBA" id="ARBA00022692"/>
    </source>
</evidence>
<proteinExistence type="inferred from homology"/>
<dbReference type="EMBL" id="SDOV01000007">
    <property type="protein sequence ID" value="KAH7639154.1"/>
    <property type="molecule type" value="Genomic_DNA"/>
</dbReference>
<dbReference type="OrthoDB" id="200954at2759"/>
<comment type="caution">
    <text evidence="9">The sequence shown here is derived from an EMBL/GenBank/DDBJ whole genome shotgun (WGS) entry which is preliminary data.</text>
</comment>
<reference evidence="9" key="4">
    <citation type="journal article" date="2022" name="Res Sq">
        <title>Comparative Genomics Reveals Insights into the Divergent Evolution of Astigmatic Mites and Household Pest Adaptations.</title>
        <authorList>
            <person name="Xiong Q."/>
            <person name="Wan A.T.-Y."/>
            <person name="Liu X.-Y."/>
            <person name="Fung C.S.-H."/>
            <person name="Xiao X."/>
            <person name="Malainual N."/>
            <person name="Hou J."/>
            <person name="Wang L."/>
            <person name="Wang M."/>
            <person name="Yang K."/>
            <person name="Cui Y."/>
            <person name="Leung E."/>
            <person name="Nong W."/>
            <person name="Shin S.-K."/>
            <person name="Au S."/>
            <person name="Jeong K.Y."/>
            <person name="Chew F.T."/>
            <person name="Hui J."/>
            <person name="Leung T.F."/>
            <person name="Tungtrongchitr A."/>
            <person name="Zhong N."/>
            <person name="Liu Z."/>
            <person name="Tsui S."/>
        </authorList>
    </citation>
    <scope>NUCLEOTIDE SEQUENCE</scope>
    <source>
        <strain evidence="9">Derf</strain>
        <tissue evidence="9">Whole organism</tissue>
    </source>
</reference>
<dbReference type="GO" id="GO:0140410">
    <property type="term" value="F:monoatomic cation:bicarbonate symporter activity"/>
    <property type="evidence" value="ECO:0007669"/>
    <property type="project" value="TreeGrafter"/>
</dbReference>
<feature type="compositionally biased region" description="Basic and acidic residues" evidence="6">
    <location>
        <begin position="639"/>
        <end position="648"/>
    </location>
</feature>
<evidence type="ECO:0000256" key="6">
    <source>
        <dbReference type="SAM" id="MobiDB-lite"/>
    </source>
</evidence>
<dbReference type="GO" id="GO:0030003">
    <property type="term" value="P:intracellular monoatomic cation homeostasis"/>
    <property type="evidence" value="ECO:0007669"/>
    <property type="project" value="TreeGrafter"/>
</dbReference>
<dbReference type="GO" id="GO:0005886">
    <property type="term" value="C:plasma membrane"/>
    <property type="evidence" value="ECO:0007669"/>
    <property type="project" value="TreeGrafter"/>
</dbReference>
<evidence type="ECO:0000313" key="10">
    <source>
        <dbReference type="Proteomes" id="UP000790347"/>
    </source>
</evidence>
<comment type="similarity">
    <text evidence="2">Belongs to the ZIP transporter (TC 2.A.5) family.</text>
</comment>
<reference evidence="9" key="1">
    <citation type="submission" date="2013-05" db="EMBL/GenBank/DDBJ databases">
        <authorList>
            <person name="Yim A.K.Y."/>
            <person name="Chan T.F."/>
            <person name="Ji K.M."/>
            <person name="Liu X.Y."/>
            <person name="Zhou J.W."/>
            <person name="Li R.Q."/>
            <person name="Yang K.Y."/>
            <person name="Li J."/>
            <person name="Li M."/>
            <person name="Law P.T.W."/>
            <person name="Wu Y.L."/>
            <person name="Cai Z.L."/>
            <person name="Qin H."/>
            <person name="Bao Y."/>
            <person name="Leung R.K.K."/>
            <person name="Ng P.K.S."/>
            <person name="Zou J."/>
            <person name="Zhong X.J."/>
            <person name="Ran P.X."/>
            <person name="Zhong N.S."/>
            <person name="Liu Z.G."/>
            <person name="Tsui S.K.W."/>
        </authorList>
    </citation>
    <scope>NUCLEOTIDE SEQUENCE</scope>
    <source>
        <strain evidence="9">Derf</strain>
        <tissue evidence="9">Whole organism</tissue>
    </source>
</reference>
<reference evidence="8" key="3">
    <citation type="journal article" date="2021" name="World Allergy Organ. J.">
        <title>Chromosome-level assembly of Dermatophagoides farinae genome and transcriptome reveals two novel allergens Der f 37 and Der f 39.</title>
        <authorList>
            <person name="Chen J."/>
            <person name="Cai Z."/>
            <person name="Fan D."/>
            <person name="Hu J."/>
            <person name="Hou Y."/>
            <person name="He Y."/>
            <person name="Zhang Z."/>
            <person name="Zhao Z."/>
            <person name="Gao P."/>
            <person name="Hu W."/>
            <person name="Sun J."/>
            <person name="Li J."/>
            <person name="Ji K."/>
        </authorList>
    </citation>
    <scope>NUCLEOTIDE SEQUENCE</scope>
    <source>
        <strain evidence="8">JKM2019</strain>
    </source>
</reference>
<dbReference type="AlphaFoldDB" id="A0A922I503"/>
<keyword evidence="3 7" id="KW-0812">Transmembrane</keyword>
<organism evidence="9 10">
    <name type="scientific">Dermatophagoides farinae</name>
    <name type="common">American house dust mite</name>
    <dbReference type="NCBI Taxonomy" id="6954"/>
    <lineage>
        <taxon>Eukaryota</taxon>
        <taxon>Metazoa</taxon>
        <taxon>Ecdysozoa</taxon>
        <taxon>Arthropoda</taxon>
        <taxon>Chelicerata</taxon>
        <taxon>Arachnida</taxon>
        <taxon>Acari</taxon>
        <taxon>Acariformes</taxon>
        <taxon>Sarcoptiformes</taxon>
        <taxon>Astigmata</taxon>
        <taxon>Psoroptidia</taxon>
        <taxon>Analgoidea</taxon>
        <taxon>Pyroglyphidae</taxon>
        <taxon>Dermatophagoidinae</taxon>
        <taxon>Dermatophagoides</taxon>
    </lineage>
</organism>
<evidence type="ECO:0000313" key="9">
    <source>
        <dbReference type="EMBL" id="KAH9522319.1"/>
    </source>
</evidence>
<evidence type="ECO:0000256" key="4">
    <source>
        <dbReference type="ARBA" id="ARBA00022989"/>
    </source>
</evidence>
<feature type="transmembrane region" description="Helical" evidence="7">
    <location>
        <begin position="901"/>
        <end position="920"/>
    </location>
</feature>
<evidence type="ECO:0000256" key="5">
    <source>
        <dbReference type="ARBA" id="ARBA00023136"/>
    </source>
</evidence>
<feature type="compositionally biased region" description="Polar residues" evidence="6">
    <location>
        <begin position="676"/>
        <end position="699"/>
    </location>
</feature>
<protein>
    <submittedName>
        <fullName evidence="8">Zinc transporter zip4-like protein</fullName>
    </submittedName>
</protein>
<name>A0A922I503_DERFA</name>
<dbReference type="InterPro" id="IPR003689">
    <property type="entry name" value="ZIP"/>
</dbReference>
<feature type="transmembrane region" description="Helical" evidence="7">
    <location>
        <begin position="833"/>
        <end position="854"/>
    </location>
</feature>
<keyword evidence="10" id="KW-1185">Reference proteome</keyword>
<dbReference type="GO" id="GO:0071578">
    <property type="term" value="P:zinc ion import across plasma membrane"/>
    <property type="evidence" value="ECO:0007669"/>
    <property type="project" value="TreeGrafter"/>
</dbReference>
<dbReference type="InterPro" id="IPR050799">
    <property type="entry name" value="ZIP_Transporter"/>
</dbReference>
<dbReference type="Proteomes" id="UP000790347">
    <property type="component" value="Unassembled WGS sequence"/>
</dbReference>
<feature type="transmembrane region" description="Helical" evidence="7">
    <location>
        <begin position="522"/>
        <end position="546"/>
    </location>
</feature>
<feature type="compositionally biased region" description="Basic residues" evidence="6">
    <location>
        <begin position="649"/>
        <end position="673"/>
    </location>
</feature>
<evidence type="ECO:0000313" key="8">
    <source>
        <dbReference type="EMBL" id="KAH7639154.1"/>
    </source>
</evidence>
<feature type="region of interest" description="Disordered" evidence="6">
    <location>
        <begin position="43"/>
        <end position="62"/>
    </location>
</feature>